<organism evidence="4 5">
    <name type="scientific">Jiella pacifica</name>
    <dbReference type="NCBI Taxonomy" id="2696469"/>
    <lineage>
        <taxon>Bacteria</taxon>
        <taxon>Pseudomonadati</taxon>
        <taxon>Pseudomonadota</taxon>
        <taxon>Alphaproteobacteria</taxon>
        <taxon>Hyphomicrobiales</taxon>
        <taxon>Aurantimonadaceae</taxon>
        <taxon>Jiella</taxon>
    </lineage>
</organism>
<feature type="chain" id="PRO_5026712912" evidence="2">
    <location>
        <begin position="33"/>
        <end position="313"/>
    </location>
</feature>
<evidence type="ECO:0000313" key="4">
    <source>
        <dbReference type="EMBL" id="NDW05986.1"/>
    </source>
</evidence>
<dbReference type="PANTHER" id="PTHR35936">
    <property type="entry name" value="MEMBRANE-BOUND LYTIC MUREIN TRANSGLYCOSYLASE F"/>
    <property type="match status" value="1"/>
</dbReference>
<keyword evidence="5" id="KW-1185">Reference proteome</keyword>
<proteinExistence type="predicted"/>
<feature type="domain" description="Solute-binding protein family 3/N-terminal" evidence="3">
    <location>
        <begin position="61"/>
        <end position="301"/>
    </location>
</feature>
<dbReference type="EMBL" id="JAAAMG010000013">
    <property type="protein sequence ID" value="NDW05986.1"/>
    <property type="molecule type" value="Genomic_DNA"/>
</dbReference>
<feature type="signal peptide" evidence="2">
    <location>
        <begin position="1"/>
        <end position="32"/>
    </location>
</feature>
<evidence type="ECO:0000256" key="1">
    <source>
        <dbReference type="ARBA" id="ARBA00022729"/>
    </source>
</evidence>
<dbReference type="Proteomes" id="UP000469011">
    <property type="component" value="Unassembled WGS sequence"/>
</dbReference>
<dbReference type="RefSeq" id="WP_163464430.1">
    <property type="nucleotide sequence ID" value="NZ_JAAAMG010000013.1"/>
</dbReference>
<dbReference type="GO" id="GO:0042597">
    <property type="term" value="C:periplasmic space"/>
    <property type="evidence" value="ECO:0007669"/>
    <property type="project" value="InterPro"/>
</dbReference>
<dbReference type="InterPro" id="IPR001638">
    <property type="entry name" value="Solute-binding_3/MltF_N"/>
</dbReference>
<sequence length="313" mass="33804">MRANLASHPLSALRRRITASLACLAFAAAAGAASTAAAQTAGQVPVPPTAEGPSATSQGDVLKVCASTKEAPYSTKAEDGFENRIAEVLAETMGRTLEYEWIERPAIYVVRDGLSKKTCDVVIGVDAGDERLATSRPYYRTAYAFVSRTDEKFAGSRWQDVGGEGLSRFATRLYSPAETMLKYSGKYEDNLAYLYGLVNFKSRRNQYIDVAPDRLVQEVRDKNADLAIAFAPDVARYVKEAGGDLTLTLITNDVERSDGETVELQYSQSVGVRKGDEALLAEIDDALGQASGKIGAILDEEGIPTLPIEDQTN</sequence>
<accession>A0A6N9T7E0</accession>
<protein>
    <submittedName>
        <fullName evidence="4">Methanol oxidation system protein MoxJ</fullName>
    </submittedName>
</protein>
<dbReference type="PANTHER" id="PTHR35936:SF17">
    <property type="entry name" value="ARGININE-BINDING EXTRACELLULAR PROTEIN ARTP"/>
    <property type="match status" value="1"/>
</dbReference>
<evidence type="ECO:0000259" key="3">
    <source>
        <dbReference type="SMART" id="SM00062"/>
    </source>
</evidence>
<keyword evidence="1 2" id="KW-0732">Signal</keyword>
<name>A0A6N9T7E0_9HYPH</name>
<gene>
    <name evidence="4" type="primary">moxJ</name>
    <name evidence="4" type="ORF">GTK09_16315</name>
</gene>
<dbReference type="InterPro" id="IPR022455">
    <property type="entry name" value="Methanol_oxidation_MoxJ"/>
</dbReference>
<reference evidence="4 5" key="1">
    <citation type="submission" date="2020-01" db="EMBL/GenBank/DDBJ databases">
        <title>Jiella pacifica sp. nov.</title>
        <authorList>
            <person name="Xue Z."/>
            <person name="Zhu S."/>
            <person name="Chen J."/>
            <person name="Yang J."/>
        </authorList>
    </citation>
    <scope>NUCLEOTIDE SEQUENCE [LARGE SCALE GENOMIC DNA]</scope>
    <source>
        <strain evidence="4 5">40Bstr34</strain>
    </source>
</reference>
<evidence type="ECO:0000256" key="2">
    <source>
        <dbReference type="SAM" id="SignalP"/>
    </source>
</evidence>
<evidence type="ECO:0000313" key="5">
    <source>
        <dbReference type="Proteomes" id="UP000469011"/>
    </source>
</evidence>
<dbReference type="AlphaFoldDB" id="A0A6N9T7E0"/>
<dbReference type="Pfam" id="PF00497">
    <property type="entry name" value="SBP_bac_3"/>
    <property type="match status" value="1"/>
</dbReference>
<dbReference type="GO" id="GO:0046170">
    <property type="term" value="P:methanol catabolic process"/>
    <property type="evidence" value="ECO:0007669"/>
    <property type="project" value="InterPro"/>
</dbReference>
<comment type="caution">
    <text evidence="4">The sequence shown here is derived from an EMBL/GenBank/DDBJ whole genome shotgun (WGS) entry which is preliminary data.</text>
</comment>
<dbReference type="SUPFAM" id="SSF53850">
    <property type="entry name" value="Periplasmic binding protein-like II"/>
    <property type="match status" value="1"/>
</dbReference>
<dbReference type="NCBIfam" id="TIGR03870">
    <property type="entry name" value="ABC_MoxJ"/>
    <property type="match status" value="1"/>
</dbReference>
<dbReference type="SMART" id="SM00062">
    <property type="entry name" value="PBPb"/>
    <property type="match status" value="1"/>
</dbReference>
<dbReference type="Gene3D" id="3.40.190.10">
    <property type="entry name" value="Periplasmic binding protein-like II"/>
    <property type="match status" value="2"/>
</dbReference>